<dbReference type="OrthoDB" id="5413793at2759"/>
<keyword evidence="10" id="KW-1185">Reference proteome</keyword>
<comment type="caution">
    <text evidence="9">The sequence shown here is derived from an EMBL/GenBank/DDBJ whole genome shotgun (WGS) entry which is preliminary data.</text>
</comment>
<keyword evidence="4 7" id="KW-0472">Membrane</keyword>
<dbReference type="GO" id="GO:0016020">
    <property type="term" value="C:membrane"/>
    <property type="evidence" value="ECO:0007669"/>
    <property type="project" value="UniProtKB-SubCell"/>
</dbReference>
<feature type="region of interest" description="Disordered" evidence="6">
    <location>
        <begin position="230"/>
        <end position="282"/>
    </location>
</feature>
<comment type="similarity">
    <text evidence="5">Belongs to the SAT4 family.</text>
</comment>
<evidence type="ECO:0000313" key="9">
    <source>
        <dbReference type="EMBL" id="ROV97788.1"/>
    </source>
</evidence>
<dbReference type="EMBL" id="LKEB01000063">
    <property type="protein sequence ID" value="ROV97788.1"/>
    <property type="molecule type" value="Genomic_DNA"/>
</dbReference>
<dbReference type="PANTHER" id="PTHR33048:SF47">
    <property type="entry name" value="INTEGRAL MEMBRANE PROTEIN-RELATED"/>
    <property type="match status" value="1"/>
</dbReference>
<keyword evidence="2 7" id="KW-0812">Transmembrane</keyword>
<evidence type="ECO:0000256" key="4">
    <source>
        <dbReference type="ARBA" id="ARBA00023136"/>
    </source>
</evidence>
<organism evidence="9 10">
    <name type="scientific">Cytospora leucostoma</name>
    <dbReference type="NCBI Taxonomy" id="1230097"/>
    <lineage>
        <taxon>Eukaryota</taxon>
        <taxon>Fungi</taxon>
        <taxon>Dikarya</taxon>
        <taxon>Ascomycota</taxon>
        <taxon>Pezizomycotina</taxon>
        <taxon>Sordariomycetes</taxon>
        <taxon>Sordariomycetidae</taxon>
        <taxon>Diaporthales</taxon>
        <taxon>Cytosporaceae</taxon>
        <taxon>Cytospora</taxon>
    </lineage>
</organism>
<dbReference type="InterPro" id="IPR049326">
    <property type="entry name" value="Rhodopsin_dom_fungi"/>
</dbReference>
<accession>A0A423W396</accession>
<feature type="domain" description="Rhodopsin" evidence="8">
    <location>
        <begin position="3"/>
        <end position="170"/>
    </location>
</feature>
<evidence type="ECO:0000256" key="6">
    <source>
        <dbReference type="SAM" id="MobiDB-lite"/>
    </source>
</evidence>
<evidence type="ECO:0000256" key="5">
    <source>
        <dbReference type="ARBA" id="ARBA00038359"/>
    </source>
</evidence>
<gene>
    <name evidence="9" type="ORF">VPNG_08647</name>
</gene>
<dbReference type="InParanoid" id="A0A423W396"/>
<keyword evidence="3 7" id="KW-1133">Transmembrane helix</keyword>
<sequence length="282" mass="30703">MAMTYATSGVVMIQTIVCFVYKLAECTDISDVFRFLMSNPRCKSASADDHMMVGHIAVGVVVDIILLFLPVWILYTKMLRSKRMTQGILVFCVGVLAVGLGITRLVINVILDFTIDPYVAPSAYTLQLVYNSPVPLDRTYKMAINGVFSDLEGHVGLWCGCFPAMSSIIKLVGDKLSLGSGRGNTNLHGSHSVNVGRRSAWKGADRGYEMKGLGVDREESDSQRSIVAAADRNAGESAQSAQWATHQQTELTLTEETASTSDRDGDYTAHLRLSRNTDPGSP</sequence>
<dbReference type="AlphaFoldDB" id="A0A423W396"/>
<feature type="transmembrane region" description="Helical" evidence="7">
    <location>
        <begin position="87"/>
        <end position="107"/>
    </location>
</feature>
<evidence type="ECO:0000256" key="3">
    <source>
        <dbReference type="ARBA" id="ARBA00022989"/>
    </source>
</evidence>
<comment type="subcellular location">
    <subcellularLocation>
        <location evidence="1">Membrane</location>
        <topology evidence="1">Multi-pass membrane protein</topology>
    </subcellularLocation>
</comment>
<dbReference type="InterPro" id="IPR052337">
    <property type="entry name" value="SAT4-like"/>
</dbReference>
<dbReference type="Pfam" id="PF20684">
    <property type="entry name" value="Fung_rhodopsin"/>
    <property type="match status" value="1"/>
</dbReference>
<evidence type="ECO:0000256" key="7">
    <source>
        <dbReference type="SAM" id="Phobius"/>
    </source>
</evidence>
<name>A0A423W396_9PEZI</name>
<evidence type="ECO:0000313" key="10">
    <source>
        <dbReference type="Proteomes" id="UP000285146"/>
    </source>
</evidence>
<evidence type="ECO:0000259" key="8">
    <source>
        <dbReference type="Pfam" id="PF20684"/>
    </source>
</evidence>
<protein>
    <recommendedName>
        <fullName evidence="8">Rhodopsin domain-containing protein</fullName>
    </recommendedName>
</protein>
<feature type="transmembrane region" description="Helical" evidence="7">
    <location>
        <begin position="50"/>
        <end position="75"/>
    </location>
</feature>
<dbReference type="Proteomes" id="UP000285146">
    <property type="component" value="Unassembled WGS sequence"/>
</dbReference>
<reference evidence="9 10" key="1">
    <citation type="submission" date="2015-09" db="EMBL/GenBank/DDBJ databases">
        <title>Host preference determinants of Valsa canker pathogens revealed by comparative genomics.</title>
        <authorList>
            <person name="Yin Z."/>
            <person name="Huang L."/>
        </authorList>
    </citation>
    <scope>NUCLEOTIDE SEQUENCE [LARGE SCALE GENOMIC DNA]</scope>
    <source>
        <strain evidence="9 10">SXYLt</strain>
    </source>
</reference>
<evidence type="ECO:0000256" key="2">
    <source>
        <dbReference type="ARBA" id="ARBA00022692"/>
    </source>
</evidence>
<dbReference type="PANTHER" id="PTHR33048">
    <property type="entry name" value="PTH11-LIKE INTEGRAL MEMBRANE PROTEIN (AFU_ORTHOLOGUE AFUA_5G11245)"/>
    <property type="match status" value="1"/>
</dbReference>
<evidence type="ECO:0000256" key="1">
    <source>
        <dbReference type="ARBA" id="ARBA00004141"/>
    </source>
</evidence>
<proteinExistence type="inferred from homology"/>
<feature type="compositionally biased region" description="Low complexity" evidence="6">
    <location>
        <begin position="244"/>
        <end position="260"/>
    </location>
</feature>